<feature type="non-terminal residue" evidence="1">
    <location>
        <position position="92"/>
    </location>
</feature>
<sequence>VANIKPFMGYHPPSDIASKVSSPPYDVITSDEARLMAQNNTLSFLRIIKPEIDFESGSEPNLDILHKHGSDNLYQFIDEGILNQDENNCFYL</sequence>
<gene>
    <name evidence="1" type="ORF">METZ01_LOCUS220784</name>
</gene>
<evidence type="ECO:0008006" key="2">
    <source>
        <dbReference type="Google" id="ProtNLM"/>
    </source>
</evidence>
<accession>A0A382FY64</accession>
<feature type="non-terminal residue" evidence="1">
    <location>
        <position position="1"/>
    </location>
</feature>
<dbReference type="AlphaFoldDB" id="A0A382FY64"/>
<name>A0A382FY64_9ZZZZ</name>
<dbReference type="PANTHER" id="PTHR36454">
    <property type="entry name" value="LMO2823 PROTEIN"/>
    <property type="match status" value="1"/>
</dbReference>
<dbReference type="Pfam" id="PF06245">
    <property type="entry name" value="DUF1015"/>
    <property type="match status" value="1"/>
</dbReference>
<dbReference type="InterPro" id="IPR008323">
    <property type="entry name" value="UCP033563"/>
</dbReference>
<protein>
    <recommendedName>
        <fullName evidence="2">DUF1015 domain-containing protein</fullName>
    </recommendedName>
</protein>
<reference evidence="1" key="1">
    <citation type="submission" date="2018-05" db="EMBL/GenBank/DDBJ databases">
        <authorList>
            <person name="Lanie J.A."/>
            <person name="Ng W.-L."/>
            <person name="Kazmierczak K.M."/>
            <person name="Andrzejewski T.M."/>
            <person name="Davidsen T.M."/>
            <person name="Wayne K.J."/>
            <person name="Tettelin H."/>
            <person name="Glass J.I."/>
            <person name="Rusch D."/>
            <person name="Podicherti R."/>
            <person name="Tsui H.-C.T."/>
            <person name="Winkler M.E."/>
        </authorList>
    </citation>
    <scope>NUCLEOTIDE SEQUENCE</scope>
</reference>
<organism evidence="1">
    <name type="scientific">marine metagenome</name>
    <dbReference type="NCBI Taxonomy" id="408172"/>
    <lineage>
        <taxon>unclassified sequences</taxon>
        <taxon>metagenomes</taxon>
        <taxon>ecological metagenomes</taxon>
    </lineage>
</organism>
<proteinExistence type="predicted"/>
<evidence type="ECO:0000313" key="1">
    <source>
        <dbReference type="EMBL" id="SVB67930.1"/>
    </source>
</evidence>
<dbReference type="EMBL" id="UINC01052514">
    <property type="protein sequence ID" value="SVB67930.1"/>
    <property type="molecule type" value="Genomic_DNA"/>
</dbReference>
<dbReference type="PANTHER" id="PTHR36454:SF1">
    <property type="entry name" value="DUF1015 DOMAIN-CONTAINING PROTEIN"/>
    <property type="match status" value="1"/>
</dbReference>